<feature type="region of interest" description="Disordered" evidence="1">
    <location>
        <begin position="1"/>
        <end position="22"/>
    </location>
</feature>
<accession>A0A3N0C128</accession>
<feature type="transmembrane region" description="Helical" evidence="2">
    <location>
        <begin position="206"/>
        <end position="223"/>
    </location>
</feature>
<evidence type="ECO:0000256" key="2">
    <source>
        <dbReference type="SAM" id="Phobius"/>
    </source>
</evidence>
<keyword evidence="2" id="KW-1133">Transmembrane helix</keyword>
<feature type="transmembrane region" description="Helical" evidence="2">
    <location>
        <begin position="75"/>
        <end position="92"/>
    </location>
</feature>
<feature type="transmembrane region" description="Helical" evidence="2">
    <location>
        <begin position="401"/>
        <end position="417"/>
    </location>
</feature>
<gene>
    <name evidence="3" type="ORF">D7003_09930</name>
</gene>
<dbReference type="OrthoDB" id="5181551at2"/>
<keyword evidence="4" id="KW-1185">Reference proteome</keyword>
<proteinExistence type="predicted"/>
<dbReference type="EMBL" id="RBED01000093">
    <property type="protein sequence ID" value="RNL55440.1"/>
    <property type="molecule type" value="Genomic_DNA"/>
</dbReference>
<keyword evidence="2" id="KW-0472">Membrane</keyword>
<feature type="region of interest" description="Disordered" evidence="1">
    <location>
        <begin position="425"/>
        <end position="449"/>
    </location>
</feature>
<feature type="compositionally biased region" description="Polar residues" evidence="1">
    <location>
        <begin position="438"/>
        <end position="449"/>
    </location>
</feature>
<feature type="transmembrane region" description="Helical" evidence="2">
    <location>
        <begin position="46"/>
        <end position="63"/>
    </location>
</feature>
<feature type="transmembrane region" description="Helical" evidence="2">
    <location>
        <begin position="131"/>
        <end position="152"/>
    </location>
</feature>
<organism evidence="3 4">
    <name type="scientific">Arthrobacter oryzae</name>
    <dbReference type="NCBI Taxonomy" id="409290"/>
    <lineage>
        <taxon>Bacteria</taxon>
        <taxon>Bacillati</taxon>
        <taxon>Actinomycetota</taxon>
        <taxon>Actinomycetes</taxon>
        <taxon>Micrococcales</taxon>
        <taxon>Micrococcaceae</taxon>
        <taxon>Arthrobacter</taxon>
    </lineage>
</organism>
<keyword evidence="2" id="KW-0812">Transmembrane</keyword>
<dbReference type="Proteomes" id="UP000273807">
    <property type="component" value="Unassembled WGS sequence"/>
</dbReference>
<feature type="transmembrane region" description="Helical" evidence="2">
    <location>
        <begin position="379"/>
        <end position="395"/>
    </location>
</feature>
<evidence type="ECO:0000256" key="1">
    <source>
        <dbReference type="SAM" id="MobiDB-lite"/>
    </source>
</evidence>
<feature type="transmembrane region" description="Helical" evidence="2">
    <location>
        <begin position="158"/>
        <end position="176"/>
    </location>
</feature>
<evidence type="ECO:0000313" key="4">
    <source>
        <dbReference type="Proteomes" id="UP000273807"/>
    </source>
</evidence>
<dbReference type="RefSeq" id="WP_123255297.1">
    <property type="nucleotide sequence ID" value="NZ_RBED01000093.1"/>
</dbReference>
<feature type="transmembrane region" description="Helical" evidence="2">
    <location>
        <begin position="347"/>
        <end position="367"/>
    </location>
</feature>
<comment type="caution">
    <text evidence="3">The sequence shown here is derived from an EMBL/GenBank/DDBJ whole genome shotgun (WGS) entry which is preliminary data.</text>
</comment>
<dbReference type="AlphaFoldDB" id="A0A3N0C128"/>
<evidence type="ECO:0000313" key="3">
    <source>
        <dbReference type="EMBL" id="RNL55440.1"/>
    </source>
</evidence>
<reference evidence="3 4" key="1">
    <citation type="submission" date="2018-10" db="EMBL/GenBank/DDBJ databases">
        <title>Genome sequencing of Arthrobacter oryzae TNB02.</title>
        <authorList>
            <person name="Cho Y.-J."/>
            <person name="Cho A."/>
            <person name="Kim O.-S."/>
        </authorList>
    </citation>
    <scope>NUCLEOTIDE SEQUENCE [LARGE SCALE GENOMIC DNA]</scope>
    <source>
        <strain evidence="3 4">TNB02</strain>
    </source>
</reference>
<sequence length="449" mass="47906">MNSSSGRLAVAPETPRRDVDAPRTGPAPLVALLLLVIVGMRQEINQALTLGDVAAVALSPVWLFSLRQFRGARSYTALGVAALCLGLLLSGFSTADHGFDRISYFNNSVVFSSLFLAVGAVLWARTLMPGWLVGLGYGAGLALGVSATGRAAENLWKFGYSIPVTVLVLSLAIYACRRWALNPRWTDMLLLAGLALWSGAHDARSLFGLLLLAFTLVTWQLIPQGRTVRRSIARTLLAFVTMIIVTYNVATGLLVDGYLGEVAQQRSSEQIALTGSLLVGARPEMAATIALFQHQPWGFGVGITPSLQDILAAKTGMARINYQPNNGYVENYMLGTHFELHSVLGDFWVSFGLAGAAVALVTIAMMIRWIVTAVAGRRASGLVLFLAVISLWNLLFSPMYTSMPILALAVGLVLARAPRTAPQRAADVAASPAPGPRGTTTSGQPSTQR</sequence>
<feature type="transmembrane region" description="Helical" evidence="2">
    <location>
        <begin position="104"/>
        <end position="124"/>
    </location>
</feature>
<name>A0A3N0C128_9MICC</name>
<feature type="transmembrane region" description="Helical" evidence="2">
    <location>
        <begin position="235"/>
        <end position="255"/>
    </location>
</feature>
<protein>
    <recommendedName>
        <fullName evidence="5">O-antigen ligase</fullName>
    </recommendedName>
</protein>
<evidence type="ECO:0008006" key="5">
    <source>
        <dbReference type="Google" id="ProtNLM"/>
    </source>
</evidence>